<dbReference type="PANTHER" id="PTHR23160:SF6">
    <property type="entry name" value="OS04G0592400 PROTEIN"/>
    <property type="match status" value="1"/>
</dbReference>
<reference evidence="4" key="2">
    <citation type="submission" date="2013-04" db="UniProtKB">
        <authorList>
            <consortium name="EnsemblPlants"/>
        </authorList>
    </citation>
    <scope>IDENTIFICATION</scope>
</reference>
<feature type="compositionally biased region" description="Low complexity" evidence="3">
    <location>
        <begin position="118"/>
        <end position="144"/>
    </location>
</feature>
<dbReference type="AlphaFoldDB" id="J3M0X2"/>
<dbReference type="eggNOG" id="ENOG502QRUN">
    <property type="taxonomic scope" value="Eukaryota"/>
</dbReference>
<dbReference type="Gramene" id="OB04G30470.1">
    <property type="protein sequence ID" value="OB04G30470.1"/>
    <property type="gene ID" value="OB04G30470"/>
</dbReference>
<feature type="compositionally biased region" description="Basic residues" evidence="3">
    <location>
        <begin position="14"/>
        <end position="50"/>
    </location>
</feature>
<feature type="region of interest" description="Disordered" evidence="3">
    <location>
        <begin position="188"/>
        <end position="241"/>
    </location>
</feature>
<name>J3M0X2_ORYBR</name>
<dbReference type="OMA" id="MVVAKMW"/>
<feature type="compositionally biased region" description="Low complexity" evidence="3">
    <location>
        <begin position="76"/>
        <end position="87"/>
    </location>
</feature>
<reference evidence="4" key="1">
    <citation type="journal article" date="2013" name="Nat. Commun.">
        <title>Whole-genome sequencing of Oryza brachyantha reveals mechanisms underlying Oryza genome evolution.</title>
        <authorList>
            <person name="Chen J."/>
            <person name="Huang Q."/>
            <person name="Gao D."/>
            <person name="Wang J."/>
            <person name="Lang Y."/>
            <person name="Liu T."/>
            <person name="Li B."/>
            <person name="Bai Z."/>
            <person name="Luis Goicoechea J."/>
            <person name="Liang C."/>
            <person name="Chen C."/>
            <person name="Zhang W."/>
            <person name="Sun S."/>
            <person name="Liao Y."/>
            <person name="Zhang X."/>
            <person name="Yang L."/>
            <person name="Song C."/>
            <person name="Wang M."/>
            <person name="Shi J."/>
            <person name="Liu G."/>
            <person name="Liu J."/>
            <person name="Zhou H."/>
            <person name="Zhou W."/>
            <person name="Yu Q."/>
            <person name="An N."/>
            <person name="Chen Y."/>
            <person name="Cai Q."/>
            <person name="Wang B."/>
            <person name="Liu B."/>
            <person name="Min J."/>
            <person name="Huang Y."/>
            <person name="Wu H."/>
            <person name="Li Z."/>
            <person name="Zhang Y."/>
            <person name="Yin Y."/>
            <person name="Song W."/>
            <person name="Jiang J."/>
            <person name="Jackson S.A."/>
            <person name="Wing R.A."/>
            <person name="Wang J."/>
            <person name="Chen M."/>
        </authorList>
    </citation>
    <scope>NUCLEOTIDE SEQUENCE [LARGE SCALE GENOMIC DNA]</scope>
    <source>
        <strain evidence="4">cv. IRGC 101232</strain>
    </source>
</reference>
<organism evidence="4">
    <name type="scientific">Oryza brachyantha</name>
    <name type="common">malo sina</name>
    <dbReference type="NCBI Taxonomy" id="4533"/>
    <lineage>
        <taxon>Eukaryota</taxon>
        <taxon>Viridiplantae</taxon>
        <taxon>Streptophyta</taxon>
        <taxon>Embryophyta</taxon>
        <taxon>Tracheophyta</taxon>
        <taxon>Spermatophyta</taxon>
        <taxon>Magnoliopsida</taxon>
        <taxon>Liliopsida</taxon>
        <taxon>Poales</taxon>
        <taxon>Poaceae</taxon>
        <taxon>BOP clade</taxon>
        <taxon>Oryzoideae</taxon>
        <taxon>Oryzeae</taxon>
        <taxon>Oryzinae</taxon>
        <taxon>Oryza</taxon>
    </lineage>
</organism>
<dbReference type="PANTHER" id="PTHR23160">
    <property type="entry name" value="SYNAPTONEMAL COMPLEX PROTEIN-RELATED"/>
    <property type="match status" value="1"/>
</dbReference>
<protein>
    <submittedName>
        <fullName evidence="4">Uncharacterized protein</fullName>
    </submittedName>
</protein>
<evidence type="ECO:0000313" key="4">
    <source>
        <dbReference type="EnsemblPlants" id="OB04G30470.1"/>
    </source>
</evidence>
<accession>J3M0X2</accession>
<sequence length="807" mass="89415">MAGRFHGAADLAARPRRRATASRRRRARRRRPRAPRRRGSRPCPRRRRAPPRTSPPGRPTARRPRAPPGSPPLQRYGNSGSSSSSYSSRRDAESCLLSAESERYFDGFQKQGKDAKPAQEPAAAKPSSQEAAAAVKPSTQEQQAQLAAVQEELVKAKEQLVEKEKERGKVLDELECAKRAADEANAKLQEALAARSKAAEDSATDNSGAGAVESEPASVGSPQSMEDELRTKLASMQSQQEADMAVLHSTVEQLEKARYELADAIDAKNAALNQVDDAMKTSEGNAEKIKLLNAEVTHLKGLLDSEIGGTSKGAVERIRKLEEENSGLRLELEKANVAEQRAVELEGVVEQLKVEVADVKKARARSEELLGKWKTKALELEVRLEEADQSNILKGESLESAMKELDAKITLLLEKESEIDALQDNIRSLEDVVAKQKGNIDSAEKEAVELRSEIEDLRLKLQAAEDDLNNDRITSSEVETLTEQKNNLTKELENCKAEVEKVKKAMEGQASALHEMSAQLREAQEKYLDKQEEIDRARAQVEELNVSLQNAKESYEVMLDEANYEKVCLKKSVERMQAEAKSASEEWQSKELSFVNSIKKSEEEINNARAQMDKTLDAVKDKESENAELLEKMKHLEAQIMEANKTSEEAKAETLQWKEKLLDKENELQNIKQENDDLQAKELVASDKIKELSSQLANSKDGAMNGSNKEQGNVKGDSEDDEPVMVVAKMWENSKITDDASSKEKGNDGESEVDLESNTGDSIVEGNGLHSRTASNGNVSPTKQQQQHKKKPLLKKFGGLLKKKTQP</sequence>
<dbReference type="HOGENOM" id="CLU_013878_0_0_1"/>
<evidence type="ECO:0000313" key="5">
    <source>
        <dbReference type="Proteomes" id="UP000006038"/>
    </source>
</evidence>
<evidence type="ECO:0000256" key="1">
    <source>
        <dbReference type="ARBA" id="ARBA00023054"/>
    </source>
</evidence>
<dbReference type="GO" id="GO:0007131">
    <property type="term" value="P:reciprocal meiotic recombination"/>
    <property type="evidence" value="ECO:0007669"/>
    <property type="project" value="TreeGrafter"/>
</dbReference>
<dbReference type="Proteomes" id="UP000006038">
    <property type="component" value="Chromosome 4"/>
</dbReference>
<feature type="coiled-coil region" evidence="2">
    <location>
        <begin position="311"/>
        <end position="369"/>
    </location>
</feature>
<feature type="region of interest" description="Disordered" evidence="3">
    <location>
        <begin position="1"/>
        <end position="94"/>
    </location>
</feature>
<feature type="region of interest" description="Disordered" evidence="3">
    <location>
        <begin position="693"/>
        <end position="807"/>
    </location>
</feature>
<feature type="compositionally biased region" description="Polar residues" evidence="3">
    <location>
        <begin position="770"/>
        <end position="782"/>
    </location>
</feature>
<feature type="coiled-coil region" evidence="2">
    <location>
        <begin position="412"/>
        <end position="688"/>
    </location>
</feature>
<dbReference type="Gene3D" id="1.10.287.1490">
    <property type="match status" value="1"/>
</dbReference>
<feature type="region of interest" description="Disordered" evidence="3">
    <location>
        <begin position="106"/>
        <end position="144"/>
    </location>
</feature>
<feature type="compositionally biased region" description="Basic and acidic residues" evidence="3">
    <location>
        <begin position="106"/>
        <end position="117"/>
    </location>
</feature>
<keyword evidence="5" id="KW-1185">Reference proteome</keyword>
<evidence type="ECO:0000256" key="2">
    <source>
        <dbReference type="SAM" id="Coils"/>
    </source>
</evidence>
<evidence type="ECO:0000256" key="3">
    <source>
        <dbReference type="SAM" id="MobiDB-lite"/>
    </source>
</evidence>
<proteinExistence type="predicted"/>
<feature type="compositionally biased region" description="Basic and acidic residues" evidence="3">
    <location>
        <begin position="735"/>
        <end position="748"/>
    </location>
</feature>
<keyword evidence="1 2" id="KW-0175">Coiled coil</keyword>
<dbReference type="STRING" id="4533.J3M0X2"/>
<dbReference type="FunFam" id="1.10.287.1490:FF:000031">
    <property type="entry name" value="Putative WEB family protein chloroplastic"/>
    <property type="match status" value="1"/>
</dbReference>
<dbReference type="EnsemblPlants" id="OB04G30470.1">
    <property type="protein sequence ID" value="OB04G30470.1"/>
    <property type="gene ID" value="OB04G30470"/>
</dbReference>